<dbReference type="Proteomes" id="UP000180175">
    <property type="component" value="Chromosome"/>
</dbReference>
<reference evidence="8 10" key="1">
    <citation type="submission" date="2016-10" db="EMBL/GenBank/DDBJ databases">
        <title>Draft genome sequences of four alkaliphilic bacteria belonging to the Anaerobacillus genus.</title>
        <authorList>
            <person name="Bassil N.M."/>
            <person name="Lloyd J.R."/>
        </authorList>
    </citation>
    <scope>NUCLEOTIDE SEQUENCE [LARGE SCALE GENOMIC DNA]</scope>
    <source>
        <strain evidence="8 10">NB2006</strain>
    </source>
</reference>
<dbReference type="KEGG" id="aia:AWH56_012685"/>
<keyword evidence="4 5" id="KW-0326">Glycosidase</keyword>
<dbReference type="AlphaFoldDB" id="A0A1S2M2Z2"/>
<comment type="similarity">
    <text evidence="1 5">Belongs to the glycosyl hydrolase 32 family.</text>
</comment>
<dbReference type="InterPro" id="IPR013148">
    <property type="entry name" value="Glyco_hydro_32_N"/>
</dbReference>
<dbReference type="EMBL" id="CP063356">
    <property type="protein sequence ID" value="QOY38592.1"/>
    <property type="molecule type" value="Genomic_DNA"/>
</dbReference>
<feature type="domain" description="Glycosyl hydrolase family 32 N-terminal" evidence="6">
    <location>
        <begin position="61"/>
        <end position="374"/>
    </location>
</feature>
<reference evidence="9 10" key="3">
    <citation type="journal article" date="2019" name="Int. J. Syst. Evol. Microbiol.">
        <title>Anaerobacillus isosaccharinicus sp. nov., an alkaliphilic bacterium which degrades isosaccharinic acid.</title>
        <authorList>
            <person name="Bassil N.M."/>
            <person name="Lloyd J.R."/>
        </authorList>
    </citation>
    <scope>NUCLEOTIDE SEQUENCE [LARGE SCALE GENOMIC DNA]</scope>
    <source>
        <strain evidence="9 10">NB2006</strain>
    </source>
</reference>
<dbReference type="InterPro" id="IPR051214">
    <property type="entry name" value="GH32_Enzymes"/>
</dbReference>
<keyword evidence="10" id="KW-1185">Reference proteome</keyword>
<evidence type="ECO:0000259" key="6">
    <source>
        <dbReference type="Pfam" id="PF00251"/>
    </source>
</evidence>
<dbReference type="EMBL" id="LQXD01000083">
    <property type="protein sequence ID" value="OIJ19132.1"/>
    <property type="molecule type" value="Genomic_DNA"/>
</dbReference>
<dbReference type="SUPFAM" id="SSF49899">
    <property type="entry name" value="Concanavalin A-like lectins/glucanases"/>
    <property type="match status" value="2"/>
</dbReference>
<evidence type="ECO:0000256" key="3">
    <source>
        <dbReference type="ARBA" id="ARBA00022801"/>
    </source>
</evidence>
<dbReference type="InterPro" id="IPR013189">
    <property type="entry name" value="Glyco_hydro_32_C"/>
</dbReference>
<evidence type="ECO:0000256" key="5">
    <source>
        <dbReference type="RuleBase" id="RU362110"/>
    </source>
</evidence>
<dbReference type="EC" id="3.2.1.26" evidence="2"/>
<dbReference type="Pfam" id="PF08244">
    <property type="entry name" value="Glyco_hydro_32C"/>
    <property type="match status" value="1"/>
</dbReference>
<keyword evidence="3 5" id="KW-0378">Hydrolase</keyword>
<dbReference type="InterPro" id="IPR013320">
    <property type="entry name" value="ConA-like_dom_sf"/>
</dbReference>
<dbReference type="RefSeq" id="WP_071317025.1">
    <property type="nucleotide sequence ID" value="NZ_CP063356.2"/>
</dbReference>
<evidence type="ECO:0000313" key="8">
    <source>
        <dbReference type="EMBL" id="OIJ19132.1"/>
    </source>
</evidence>
<reference evidence="9" key="4">
    <citation type="submission" date="2020-10" db="EMBL/GenBank/DDBJ databases">
        <authorList>
            <person name="Bassil N.M."/>
            <person name="Lloyd J.R."/>
        </authorList>
    </citation>
    <scope>NUCLEOTIDE SEQUENCE</scope>
    <source>
        <strain evidence="9">NB2006</strain>
    </source>
</reference>
<dbReference type="GO" id="GO:0005975">
    <property type="term" value="P:carbohydrate metabolic process"/>
    <property type="evidence" value="ECO:0007669"/>
    <property type="project" value="InterPro"/>
</dbReference>
<dbReference type="Gene3D" id="2.60.120.560">
    <property type="entry name" value="Exo-inulinase, domain 1"/>
    <property type="match status" value="1"/>
</dbReference>
<sequence>MFIGLIDEVSIYKRALSDAEIIEEYNAHLRPFAGAVPEISAENIRIDRNDFAADKHRPQFHATAIGHWMNEPHAPLYFNGKYHLFYQHNPMGPYWGNIHWGHWVSDDLIHWKDQPVALAPTKGEVDPDGTWSGCAHYDENGLPVLFFTAGNHSYLPNQMIGLARTTFEKDGDLNLARWEKHLEPVIFQPEGLNLDDDGFRDPHVWKENDTWYQIVGSGINGKGCTALLFESTNTIDWEFKGCLYVSDYQKYPQLGRVWELPILLPLGKDSNGEEKHLFIISPVGEGADVEVFYWVGTWDKEIGRFSPDQEDPQLFDLGDFHFTGPSAMVDPVTKKLLLFTIAQGERPLVYEIASGWAHNAGMPVEVYLGNDDRMRIKPVDQVETLRREKLVDLKNMTLAEVNKQLETISGDMMEIKLNFSDANEGSYGIFVRQAKDRSEETLFYYERTTDSFFVDRNKTTLDPLERTTGIQGGEVQLGEAPLELRLLLDKSLVEAYINELKSLTTRVYPKNDESKGMSLFGADDLMIESLEIWSMSGVY</sequence>
<evidence type="ECO:0000256" key="1">
    <source>
        <dbReference type="ARBA" id="ARBA00009902"/>
    </source>
</evidence>
<proteinExistence type="inferred from homology"/>
<dbReference type="InterPro" id="IPR023296">
    <property type="entry name" value="Glyco_hydro_beta-prop_sf"/>
</dbReference>
<gene>
    <name evidence="9" type="ORF">AWH56_012685</name>
    <name evidence="8" type="ORF">AWH56_09985</name>
</gene>
<dbReference type="PANTHER" id="PTHR43101:SF1">
    <property type="entry name" value="BETA-FRUCTOSIDASE"/>
    <property type="match status" value="1"/>
</dbReference>
<dbReference type="GO" id="GO:0004564">
    <property type="term" value="F:beta-fructofuranosidase activity"/>
    <property type="evidence" value="ECO:0007669"/>
    <property type="project" value="UniProtKB-EC"/>
</dbReference>
<name>A0A1S2M2Z2_9BACI</name>
<protein>
    <recommendedName>
        <fullName evidence="2">beta-fructofuranosidase</fullName>
        <ecNumber evidence="2">3.2.1.26</ecNumber>
    </recommendedName>
</protein>
<organism evidence="8 10">
    <name type="scientific">Anaerobacillus isosaccharinicus</name>
    <dbReference type="NCBI Taxonomy" id="1532552"/>
    <lineage>
        <taxon>Bacteria</taxon>
        <taxon>Bacillati</taxon>
        <taxon>Bacillota</taxon>
        <taxon>Bacilli</taxon>
        <taxon>Bacillales</taxon>
        <taxon>Bacillaceae</taxon>
        <taxon>Anaerobacillus</taxon>
    </lineage>
</organism>
<dbReference type="InterPro" id="IPR001362">
    <property type="entry name" value="Glyco_hydro_32"/>
</dbReference>
<dbReference type="PANTHER" id="PTHR43101">
    <property type="entry name" value="BETA-FRUCTOSIDASE"/>
    <property type="match status" value="1"/>
</dbReference>
<dbReference type="SMART" id="SM00640">
    <property type="entry name" value="Glyco_32"/>
    <property type="match status" value="1"/>
</dbReference>
<dbReference type="OrthoDB" id="9759709at2"/>
<evidence type="ECO:0000259" key="7">
    <source>
        <dbReference type="Pfam" id="PF08244"/>
    </source>
</evidence>
<evidence type="ECO:0000256" key="2">
    <source>
        <dbReference type="ARBA" id="ARBA00012758"/>
    </source>
</evidence>
<evidence type="ECO:0000256" key="4">
    <source>
        <dbReference type="ARBA" id="ARBA00023295"/>
    </source>
</evidence>
<dbReference type="SUPFAM" id="SSF75005">
    <property type="entry name" value="Arabinanase/levansucrase/invertase"/>
    <property type="match status" value="1"/>
</dbReference>
<reference evidence="9 10" key="2">
    <citation type="journal article" date="2017" name="Genome Announc.">
        <title>Draft Genome Sequences of Four Alkaliphilic Bacteria Belonging to the Anaerobacillus Genus.</title>
        <authorList>
            <person name="Bassil N.M."/>
            <person name="Lloyd J.R."/>
        </authorList>
    </citation>
    <scope>NUCLEOTIDE SEQUENCE [LARGE SCALE GENOMIC DNA]</scope>
    <source>
        <strain evidence="9 10">NB2006</strain>
    </source>
</reference>
<dbReference type="Gene3D" id="2.115.10.20">
    <property type="entry name" value="Glycosyl hydrolase domain, family 43"/>
    <property type="match status" value="1"/>
</dbReference>
<evidence type="ECO:0000313" key="10">
    <source>
        <dbReference type="Proteomes" id="UP000180175"/>
    </source>
</evidence>
<dbReference type="CDD" id="cd08996">
    <property type="entry name" value="GH32_FFase"/>
    <property type="match status" value="1"/>
</dbReference>
<dbReference type="Pfam" id="PF00251">
    <property type="entry name" value="Glyco_hydro_32N"/>
    <property type="match status" value="1"/>
</dbReference>
<accession>A0A1S2M2Z2</accession>
<feature type="domain" description="Glycosyl hydrolase family 32 C-terminal" evidence="7">
    <location>
        <begin position="382"/>
        <end position="534"/>
    </location>
</feature>
<evidence type="ECO:0000313" key="9">
    <source>
        <dbReference type="EMBL" id="QOY38592.1"/>
    </source>
</evidence>